<evidence type="ECO:0000256" key="7">
    <source>
        <dbReference type="SAM" id="MobiDB-lite"/>
    </source>
</evidence>
<dbReference type="InterPro" id="IPR015797">
    <property type="entry name" value="NUDIX_hydrolase-like_dom_sf"/>
</dbReference>
<dbReference type="AlphaFoldDB" id="A0A4V1IYC8"/>
<dbReference type="Pfam" id="PF00293">
    <property type="entry name" value="NUDIX"/>
    <property type="match status" value="1"/>
</dbReference>
<dbReference type="SUPFAM" id="SSF55811">
    <property type="entry name" value="Nudix"/>
    <property type="match status" value="1"/>
</dbReference>
<evidence type="ECO:0000313" key="10">
    <source>
        <dbReference type="Proteomes" id="UP000267251"/>
    </source>
</evidence>
<gene>
    <name evidence="9" type="ORF">BJ684DRAFT_135</name>
</gene>
<dbReference type="PROSITE" id="PS51462">
    <property type="entry name" value="NUDIX"/>
    <property type="match status" value="1"/>
</dbReference>
<keyword evidence="5" id="KW-0460">Magnesium</keyword>
<dbReference type="EMBL" id="KZ987884">
    <property type="protein sequence ID" value="RKP14109.1"/>
    <property type="molecule type" value="Genomic_DNA"/>
</dbReference>
<dbReference type="PANTHER" id="PTHR12992:SF11">
    <property type="entry name" value="MITOCHONDRIAL COENZYME A DIPHOSPHATASE NUDT8"/>
    <property type="match status" value="1"/>
</dbReference>
<evidence type="ECO:0000256" key="3">
    <source>
        <dbReference type="ARBA" id="ARBA00022723"/>
    </source>
</evidence>
<evidence type="ECO:0000256" key="4">
    <source>
        <dbReference type="ARBA" id="ARBA00022801"/>
    </source>
</evidence>
<feature type="domain" description="Nudix hydrolase" evidence="8">
    <location>
        <begin position="11"/>
        <end position="154"/>
    </location>
</feature>
<dbReference type="InterPro" id="IPR045121">
    <property type="entry name" value="CoAse"/>
</dbReference>
<comment type="cofactor">
    <cofactor evidence="1">
        <name>Mn(2+)</name>
        <dbReference type="ChEBI" id="CHEBI:29035"/>
    </cofactor>
</comment>
<evidence type="ECO:0000259" key="8">
    <source>
        <dbReference type="PROSITE" id="PS51462"/>
    </source>
</evidence>
<feature type="region of interest" description="Disordered" evidence="7">
    <location>
        <begin position="42"/>
        <end position="63"/>
    </location>
</feature>
<name>A0A4V1IYC8_9FUNG</name>
<evidence type="ECO:0000256" key="5">
    <source>
        <dbReference type="ARBA" id="ARBA00022842"/>
    </source>
</evidence>
<dbReference type="GO" id="GO:0010945">
    <property type="term" value="F:coenzyme A diphosphatase activity"/>
    <property type="evidence" value="ECO:0007669"/>
    <property type="project" value="InterPro"/>
</dbReference>
<keyword evidence="10" id="KW-1185">Reference proteome</keyword>
<evidence type="ECO:0000256" key="6">
    <source>
        <dbReference type="ARBA" id="ARBA00023211"/>
    </source>
</evidence>
<dbReference type="Proteomes" id="UP000267251">
    <property type="component" value="Unassembled WGS sequence"/>
</dbReference>
<dbReference type="PANTHER" id="PTHR12992">
    <property type="entry name" value="NUDIX HYDROLASE"/>
    <property type="match status" value="1"/>
</dbReference>
<keyword evidence="6" id="KW-0464">Manganese</keyword>
<dbReference type="Gene3D" id="3.90.79.10">
    <property type="entry name" value="Nucleoside Triphosphate Pyrophosphohydrolase"/>
    <property type="match status" value="1"/>
</dbReference>
<organism evidence="9 10">
    <name type="scientific">Piptocephalis cylindrospora</name>
    <dbReference type="NCBI Taxonomy" id="1907219"/>
    <lineage>
        <taxon>Eukaryota</taxon>
        <taxon>Fungi</taxon>
        <taxon>Fungi incertae sedis</taxon>
        <taxon>Zoopagomycota</taxon>
        <taxon>Zoopagomycotina</taxon>
        <taxon>Zoopagomycetes</taxon>
        <taxon>Zoopagales</taxon>
        <taxon>Piptocephalidaceae</taxon>
        <taxon>Piptocephalis</taxon>
    </lineage>
</organism>
<feature type="compositionally biased region" description="Basic and acidic residues" evidence="7">
    <location>
        <begin position="52"/>
        <end position="63"/>
    </location>
</feature>
<dbReference type="OrthoDB" id="206213at2759"/>
<evidence type="ECO:0000256" key="1">
    <source>
        <dbReference type="ARBA" id="ARBA00001936"/>
    </source>
</evidence>
<proteinExistence type="predicted"/>
<feature type="non-terminal residue" evidence="9">
    <location>
        <position position="1"/>
    </location>
</feature>
<keyword evidence="4 9" id="KW-0378">Hydrolase</keyword>
<sequence length="174" mass="19156">VRFRYRTDLPPREAAVLVPLCQVSGVPSILFTLRTSHLNSHRGEISFPGGKADPEDGSPERTATREAEEEIGVNAGSIRILGHLPPLPNKTLSIKVSPVVGVLPAMNDLSGLVPNPSEVAHIFSLPLSQLLDPERCHMVRFRETGPWVAQWRVEDHVAGVEIWGLTAYILTRFL</sequence>
<keyword evidence="3" id="KW-0479">Metal-binding</keyword>
<comment type="cofactor">
    <cofactor evidence="2">
        <name>Mg(2+)</name>
        <dbReference type="ChEBI" id="CHEBI:18420"/>
    </cofactor>
</comment>
<evidence type="ECO:0000256" key="2">
    <source>
        <dbReference type="ARBA" id="ARBA00001946"/>
    </source>
</evidence>
<reference evidence="10" key="1">
    <citation type="journal article" date="2018" name="Nat. Microbiol.">
        <title>Leveraging single-cell genomics to expand the fungal tree of life.</title>
        <authorList>
            <person name="Ahrendt S.R."/>
            <person name="Quandt C.A."/>
            <person name="Ciobanu D."/>
            <person name="Clum A."/>
            <person name="Salamov A."/>
            <person name="Andreopoulos B."/>
            <person name="Cheng J.F."/>
            <person name="Woyke T."/>
            <person name="Pelin A."/>
            <person name="Henrissat B."/>
            <person name="Reynolds N.K."/>
            <person name="Benny G.L."/>
            <person name="Smith M.E."/>
            <person name="James T.Y."/>
            <person name="Grigoriev I.V."/>
        </authorList>
    </citation>
    <scope>NUCLEOTIDE SEQUENCE [LARGE SCALE GENOMIC DNA]</scope>
</reference>
<dbReference type="GO" id="GO:0046872">
    <property type="term" value="F:metal ion binding"/>
    <property type="evidence" value="ECO:0007669"/>
    <property type="project" value="UniProtKB-KW"/>
</dbReference>
<dbReference type="InterPro" id="IPR000086">
    <property type="entry name" value="NUDIX_hydrolase_dom"/>
</dbReference>
<accession>A0A4V1IYC8</accession>
<protein>
    <submittedName>
        <fullName evidence="9">NUDIX hydrolase domain-like protein</fullName>
    </submittedName>
</protein>
<evidence type="ECO:0000313" key="9">
    <source>
        <dbReference type="EMBL" id="RKP14109.1"/>
    </source>
</evidence>
<feature type="non-terminal residue" evidence="9">
    <location>
        <position position="174"/>
    </location>
</feature>
<dbReference type="CDD" id="cd03426">
    <property type="entry name" value="NUDIX_CoAse_Nudt7"/>
    <property type="match status" value="1"/>
</dbReference>